<sequence length="402" mass="43652">MARPSSDDASSAAVRHRPIRIAFVVTRYAAGGLERCVAHLVNRLPADQFAPEIVSFGDLGSAPDWVTREQIMPVSMNKRAGNDLRLVFRLARWLKANQIQIAHSHNWGTLVETSLACRLAGVVHVHAEHSQQDRLGTATAGLRREAQAKLRRFAFRKCGAVVACAETVRQGIEEQWAFPAASVVTIPNGVQRPASGVDSQVRQSLGIADSAILVGSVGRLEALKGFDTLIRATKELVDSGIDVHTVIVGDGPQQQSLQQLIVQCELGERVHLVGYHANVGDWMSAMDVYVNCSHTEAMSMSILEAMSCRLPIVASDVGDSSILVQSRAKCGMVVPAGDPVCLARSLAQYAGDPPLRNRHGASSECVYENHYTLDHMIQGYRKLYMRLLSVPERQIAPGGHSA</sequence>
<proteinExistence type="predicted"/>
<accession>A0A5C6CB07</accession>
<dbReference type="AlphaFoldDB" id="A0A5C6CB07"/>
<name>A0A5C6CB07_9BACT</name>
<dbReference type="Proteomes" id="UP000319908">
    <property type="component" value="Unassembled WGS sequence"/>
</dbReference>
<reference evidence="3 4" key="1">
    <citation type="journal article" date="2020" name="Antonie Van Leeuwenhoek">
        <title>Rhodopirellula heiligendammensis sp. nov., Rhodopirellula pilleata sp. nov., and Rhodopirellula solitaria sp. nov. isolated from natural or artificial marine surfaces in Northern Germany and California, USA, and emended description of the genus Rhodopirellula.</title>
        <authorList>
            <person name="Kallscheuer N."/>
            <person name="Wiegand S."/>
            <person name="Jogler M."/>
            <person name="Boedeker C."/>
            <person name="Peeters S.H."/>
            <person name="Rast P."/>
            <person name="Heuer A."/>
            <person name="Jetten M.S.M."/>
            <person name="Rohde M."/>
            <person name="Jogler C."/>
        </authorList>
    </citation>
    <scope>NUCLEOTIDE SEQUENCE [LARGE SCALE GENOMIC DNA]</scope>
    <source>
        <strain evidence="3 4">Poly21</strain>
    </source>
</reference>
<dbReference type="SUPFAM" id="SSF53756">
    <property type="entry name" value="UDP-Glycosyltransferase/glycogen phosphorylase"/>
    <property type="match status" value="1"/>
</dbReference>
<keyword evidence="3" id="KW-0808">Transferase</keyword>
<evidence type="ECO:0000313" key="3">
    <source>
        <dbReference type="EMBL" id="TWU19999.1"/>
    </source>
</evidence>
<dbReference type="Pfam" id="PF00534">
    <property type="entry name" value="Glycos_transf_1"/>
    <property type="match status" value="1"/>
</dbReference>
<evidence type="ECO:0000259" key="1">
    <source>
        <dbReference type="Pfam" id="PF00534"/>
    </source>
</evidence>
<feature type="domain" description="Glycosyl transferase family 1" evidence="1">
    <location>
        <begin position="201"/>
        <end position="360"/>
    </location>
</feature>
<evidence type="ECO:0000313" key="4">
    <source>
        <dbReference type="Proteomes" id="UP000319908"/>
    </source>
</evidence>
<evidence type="ECO:0000259" key="2">
    <source>
        <dbReference type="Pfam" id="PF13439"/>
    </source>
</evidence>
<dbReference type="InterPro" id="IPR001296">
    <property type="entry name" value="Glyco_trans_1"/>
</dbReference>
<comment type="caution">
    <text evidence="3">The sequence shown here is derived from an EMBL/GenBank/DDBJ whole genome shotgun (WGS) entry which is preliminary data.</text>
</comment>
<protein>
    <submittedName>
        <fullName evidence="3">Alpha-D-kanosaminyltransferase</fullName>
        <ecNumber evidence="3">2.4.1.301</ecNumber>
    </submittedName>
</protein>
<dbReference type="RefSeq" id="WP_302118380.1">
    <property type="nucleotide sequence ID" value="NZ_SJPU01000001.1"/>
</dbReference>
<dbReference type="Pfam" id="PF13439">
    <property type="entry name" value="Glyco_transf_4"/>
    <property type="match status" value="1"/>
</dbReference>
<dbReference type="PANTHER" id="PTHR12526">
    <property type="entry name" value="GLYCOSYLTRANSFERASE"/>
    <property type="match status" value="1"/>
</dbReference>
<dbReference type="GO" id="GO:0016757">
    <property type="term" value="F:glycosyltransferase activity"/>
    <property type="evidence" value="ECO:0007669"/>
    <property type="project" value="UniProtKB-KW"/>
</dbReference>
<organism evidence="3 4">
    <name type="scientific">Allorhodopirellula heiligendammensis</name>
    <dbReference type="NCBI Taxonomy" id="2714739"/>
    <lineage>
        <taxon>Bacteria</taxon>
        <taxon>Pseudomonadati</taxon>
        <taxon>Planctomycetota</taxon>
        <taxon>Planctomycetia</taxon>
        <taxon>Pirellulales</taxon>
        <taxon>Pirellulaceae</taxon>
        <taxon>Allorhodopirellula</taxon>
    </lineage>
</organism>
<keyword evidence="3" id="KW-0328">Glycosyltransferase</keyword>
<feature type="domain" description="Glycosyltransferase subfamily 4-like N-terminal" evidence="2">
    <location>
        <begin position="31"/>
        <end position="190"/>
    </location>
</feature>
<dbReference type="Gene3D" id="3.40.50.2000">
    <property type="entry name" value="Glycogen Phosphorylase B"/>
    <property type="match status" value="2"/>
</dbReference>
<gene>
    <name evidence="3" type="primary">kanE_3</name>
    <name evidence="3" type="ORF">Poly21_21780</name>
</gene>
<dbReference type="EC" id="2.4.1.301" evidence="3"/>
<dbReference type="EMBL" id="SJPU01000001">
    <property type="protein sequence ID" value="TWU19999.1"/>
    <property type="molecule type" value="Genomic_DNA"/>
</dbReference>
<keyword evidence="4" id="KW-1185">Reference proteome</keyword>
<dbReference type="InterPro" id="IPR028098">
    <property type="entry name" value="Glyco_trans_4-like_N"/>
</dbReference>